<dbReference type="Proteomes" id="UP001500879">
    <property type="component" value="Unassembled WGS sequence"/>
</dbReference>
<comment type="caution">
    <text evidence="2">The sequence shown here is derived from an EMBL/GenBank/DDBJ whole genome shotgun (WGS) entry which is preliminary data.</text>
</comment>
<evidence type="ECO:0000313" key="3">
    <source>
        <dbReference type="Proteomes" id="UP001500879"/>
    </source>
</evidence>
<proteinExistence type="predicted"/>
<feature type="region of interest" description="Disordered" evidence="1">
    <location>
        <begin position="41"/>
        <end position="138"/>
    </location>
</feature>
<organism evidence="2 3">
    <name type="scientific">Streptomyces luteireticuli</name>
    <dbReference type="NCBI Taxonomy" id="173858"/>
    <lineage>
        <taxon>Bacteria</taxon>
        <taxon>Bacillati</taxon>
        <taxon>Actinomycetota</taxon>
        <taxon>Actinomycetes</taxon>
        <taxon>Kitasatosporales</taxon>
        <taxon>Streptomycetaceae</taxon>
        <taxon>Streptomyces</taxon>
    </lineage>
</organism>
<sequence>MVQPIPASPPPPSTTAVESPDIIASFLRTAPWQLVVRTLNTDIDVRVKPHRSTPRTRTTDTAARTGAHKQLLHPYKRQEPDTNTPVEQLPGLPQNRRSPSPNHPDPHQHTQHAQRPEPTSANSGFPADGSNRFGNEPG</sequence>
<reference evidence="3" key="1">
    <citation type="journal article" date="2019" name="Int. J. Syst. Evol. Microbiol.">
        <title>The Global Catalogue of Microorganisms (GCM) 10K type strain sequencing project: providing services to taxonomists for standard genome sequencing and annotation.</title>
        <authorList>
            <consortium name="The Broad Institute Genomics Platform"/>
            <consortium name="The Broad Institute Genome Sequencing Center for Infectious Disease"/>
            <person name="Wu L."/>
            <person name="Ma J."/>
        </authorList>
    </citation>
    <scope>NUCLEOTIDE SEQUENCE [LARGE SCALE GENOMIC DNA]</scope>
    <source>
        <strain evidence="3">JCM 4788</strain>
    </source>
</reference>
<accession>A0ABP3IBC4</accession>
<dbReference type="EMBL" id="BAAABX010000017">
    <property type="protein sequence ID" value="GAA0396374.1"/>
    <property type="molecule type" value="Genomic_DNA"/>
</dbReference>
<evidence type="ECO:0000313" key="2">
    <source>
        <dbReference type="EMBL" id="GAA0396374.1"/>
    </source>
</evidence>
<feature type="compositionally biased region" description="Basic residues" evidence="1">
    <location>
        <begin position="66"/>
        <end position="75"/>
    </location>
</feature>
<name>A0ABP3IBC4_9ACTN</name>
<keyword evidence="3" id="KW-1185">Reference proteome</keyword>
<gene>
    <name evidence="2" type="ORF">GCM10010357_16810</name>
</gene>
<feature type="compositionally biased region" description="Polar residues" evidence="1">
    <location>
        <begin position="111"/>
        <end position="123"/>
    </location>
</feature>
<feature type="compositionally biased region" description="Low complexity" evidence="1">
    <location>
        <begin position="55"/>
        <end position="65"/>
    </location>
</feature>
<evidence type="ECO:0000256" key="1">
    <source>
        <dbReference type="SAM" id="MobiDB-lite"/>
    </source>
</evidence>
<protein>
    <submittedName>
        <fullName evidence="2">Uncharacterized protein</fullName>
    </submittedName>
</protein>